<sequence length="574" mass="61934">MTVETNVQTEDPSRDQVARHSIADGSTTPVPSSTAGTVQDDSDSEDFKLSRRAIMIFFTLSVLTLMAALDGTSISVALPIIAERLHGTAIEAFWAGTSFLLCSTVFQPSFASFSNIFGRKPLILTSILFFFVGAVIAGVAKNFVYMLVGRSLQGVGGGGIIALSEIIVTDIVPLRLRGNYFGILSAMWSIGSVTGPILGGGFSENVTWRWIFYINFPFIGIGVVLVLLFLKLNFVPSSLAEKLRRVDYTGTVLFIGSTASFLIPLSWGGVMYDWDSWRTLVPLIIGAVGLIAFAAYEYYIASDPIIPPTIFQNRTAVVSFVGAVLQGLVLWCALYYMPLYYEAVKEYSPIVSGIALFPETFTVAPSAMITGILITWSGRYRWAIWLGWAIATLGMGILCIIDFNTSIPGWIFLNLVPGLGLGILFPSIGFAVQASATPKNLSIAVAMFSFFRAFGQAIGVAIGGVVFQNRMHDNLLGYPALAPLADAYSKDAAGLVQVIKNMPDGPNKSDLKQAYTDSLRIVWAVSCAICGVAGLFSLLTQKYDLNRALETSQGLRAEKSSGGSEEEGNDEVKI</sequence>
<dbReference type="GeneID" id="39597824"/>
<feature type="transmembrane region" description="Helical" evidence="6">
    <location>
        <begin position="409"/>
        <end position="432"/>
    </location>
</feature>
<keyword evidence="3 6" id="KW-1133">Transmembrane helix</keyword>
<dbReference type="GO" id="GO:0005886">
    <property type="term" value="C:plasma membrane"/>
    <property type="evidence" value="ECO:0007669"/>
    <property type="project" value="TreeGrafter"/>
</dbReference>
<evidence type="ECO:0000259" key="7">
    <source>
        <dbReference type="PROSITE" id="PS50850"/>
    </source>
</evidence>
<dbReference type="SUPFAM" id="SSF103473">
    <property type="entry name" value="MFS general substrate transporter"/>
    <property type="match status" value="1"/>
</dbReference>
<dbReference type="EMBL" id="RCNU01000001">
    <property type="protein sequence ID" value="RWQ99977.1"/>
    <property type="molecule type" value="Genomic_DNA"/>
</dbReference>
<feature type="transmembrane region" description="Helical" evidence="6">
    <location>
        <begin position="54"/>
        <end position="80"/>
    </location>
</feature>
<evidence type="ECO:0000256" key="1">
    <source>
        <dbReference type="ARBA" id="ARBA00004141"/>
    </source>
</evidence>
<feature type="compositionally biased region" description="Polar residues" evidence="5">
    <location>
        <begin position="24"/>
        <end position="39"/>
    </location>
</feature>
<keyword evidence="2 6" id="KW-0812">Transmembrane</keyword>
<dbReference type="VEuPathDB" id="FungiDB:C8Q69DRAFT_43530"/>
<name>A0A443I7E6_BYSSP</name>
<organism evidence="8 9">
    <name type="scientific">Byssochlamys spectabilis</name>
    <name type="common">Paecilomyces variotii</name>
    <dbReference type="NCBI Taxonomy" id="264951"/>
    <lineage>
        <taxon>Eukaryota</taxon>
        <taxon>Fungi</taxon>
        <taxon>Dikarya</taxon>
        <taxon>Ascomycota</taxon>
        <taxon>Pezizomycotina</taxon>
        <taxon>Eurotiomycetes</taxon>
        <taxon>Eurotiomycetidae</taxon>
        <taxon>Eurotiales</taxon>
        <taxon>Thermoascaceae</taxon>
        <taxon>Paecilomyces</taxon>
    </lineage>
</organism>
<dbReference type="FunFam" id="1.20.1250.20:FF:000786">
    <property type="entry name" value="MFS multidrug transporter, putative"/>
    <property type="match status" value="1"/>
</dbReference>
<dbReference type="CDD" id="cd17502">
    <property type="entry name" value="MFS_Azr1_MDR_like"/>
    <property type="match status" value="1"/>
</dbReference>
<feature type="transmembrane region" description="Helical" evidence="6">
    <location>
        <begin position="152"/>
        <end position="172"/>
    </location>
</feature>
<keyword evidence="9" id="KW-1185">Reference proteome</keyword>
<evidence type="ECO:0000256" key="4">
    <source>
        <dbReference type="ARBA" id="ARBA00023136"/>
    </source>
</evidence>
<feature type="compositionally biased region" description="Basic and acidic residues" evidence="5">
    <location>
        <begin position="11"/>
        <end position="22"/>
    </location>
</feature>
<evidence type="ECO:0000256" key="2">
    <source>
        <dbReference type="ARBA" id="ARBA00022692"/>
    </source>
</evidence>
<dbReference type="RefSeq" id="XP_028489622.1">
    <property type="nucleotide sequence ID" value="XM_028628547.1"/>
</dbReference>
<dbReference type="AlphaFoldDB" id="A0A443I7E6"/>
<feature type="transmembrane region" description="Helical" evidence="6">
    <location>
        <begin position="210"/>
        <end position="230"/>
    </location>
</feature>
<dbReference type="PANTHER" id="PTHR23501:SF59">
    <property type="entry name" value="MAJOR FACILITATOR SUPERFAMILY (MFS) PROFILE DOMAIN-CONTAINING PROTEIN-RELATED"/>
    <property type="match status" value="1"/>
</dbReference>
<feature type="region of interest" description="Disordered" evidence="5">
    <location>
        <begin position="1"/>
        <end position="43"/>
    </location>
</feature>
<evidence type="ECO:0000256" key="5">
    <source>
        <dbReference type="SAM" id="MobiDB-lite"/>
    </source>
</evidence>
<reference evidence="8 9" key="1">
    <citation type="journal article" date="2018" name="Front. Microbiol.">
        <title>Genomic and genetic insights into a cosmopolitan fungus, Paecilomyces variotii (Eurotiales).</title>
        <authorList>
            <person name="Urquhart A.S."/>
            <person name="Mondo S.J."/>
            <person name="Makela M.R."/>
            <person name="Hane J.K."/>
            <person name="Wiebenga A."/>
            <person name="He G."/>
            <person name="Mihaltcheva S."/>
            <person name="Pangilinan J."/>
            <person name="Lipzen A."/>
            <person name="Barry K."/>
            <person name="de Vries R.P."/>
            <person name="Grigoriev I.V."/>
            <person name="Idnurm A."/>
        </authorList>
    </citation>
    <scope>NUCLEOTIDE SEQUENCE [LARGE SCALE GENOMIC DNA]</scope>
    <source>
        <strain evidence="8 9">CBS 101075</strain>
    </source>
</reference>
<proteinExistence type="predicted"/>
<feature type="transmembrane region" description="Helical" evidence="6">
    <location>
        <begin position="521"/>
        <end position="539"/>
    </location>
</feature>
<feature type="domain" description="Major facilitator superfamily (MFS) profile" evidence="7">
    <location>
        <begin position="56"/>
        <end position="545"/>
    </location>
</feature>
<dbReference type="PRINTS" id="PR01036">
    <property type="entry name" value="TCRTETB"/>
</dbReference>
<feature type="transmembrane region" description="Helical" evidence="6">
    <location>
        <begin position="350"/>
        <end position="375"/>
    </location>
</feature>
<dbReference type="Gene3D" id="1.20.1250.20">
    <property type="entry name" value="MFS general substrate transporter like domains"/>
    <property type="match status" value="1"/>
</dbReference>
<dbReference type="FunFam" id="1.20.1720.10:FF:000018">
    <property type="entry name" value="Putative MFS multidrug transporter"/>
    <property type="match status" value="1"/>
</dbReference>
<keyword evidence="4 6" id="KW-0472">Membrane</keyword>
<accession>A0A443I7E6</accession>
<feature type="compositionally biased region" description="Polar residues" evidence="5">
    <location>
        <begin position="1"/>
        <end position="10"/>
    </location>
</feature>
<evidence type="ECO:0000256" key="6">
    <source>
        <dbReference type="SAM" id="Phobius"/>
    </source>
</evidence>
<feature type="compositionally biased region" description="Acidic residues" evidence="5">
    <location>
        <begin position="564"/>
        <end position="574"/>
    </location>
</feature>
<evidence type="ECO:0000256" key="3">
    <source>
        <dbReference type="ARBA" id="ARBA00022989"/>
    </source>
</evidence>
<feature type="transmembrane region" description="Helical" evidence="6">
    <location>
        <begin position="122"/>
        <end position="140"/>
    </location>
</feature>
<dbReference type="InterPro" id="IPR036259">
    <property type="entry name" value="MFS_trans_sf"/>
</dbReference>
<evidence type="ECO:0000313" key="8">
    <source>
        <dbReference type="EMBL" id="RWQ99977.1"/>
    </source>
</evidence>
<feature type="transmembrane region" description="Helical" evidence="6">
    <location>
        <begin position="444"/>
        <end position="467"/>
    </location>
</feature>
<protein>
    <submittedName>
        <fullName evidence="8">Major facilitator superfamily domain-containing protein</fullName>
    </submittedName>
</protein>
<feature type="transmembrane region" description="Helical" evidence="6">
    <location>
        <begin position="276"/>
        <end position="296"/>
    </location>
</feature>
<feature type="region of interest" description="Disordered" evidence="5">
    <location>
        <begin position="554"/>
        <end position="574"/>
    </location>
</feature>
<feature type="transmembrane region" description="Helical" evidence="6">
    <location>
        <begin position="179"/>
        <end position="198"/>
    </location>
</feature>
<dbReference type="InterPro" id="IPR020846">
    <property type="entry name" value="MFS_dom"/>
</dbReference>
<gene>
    <name evidence="8" type="ORF">C8Q69DRAFT_43530</name>
</gene>
<feature type="transmembrane region" description="Helical" evidence="6">
    <location>
        <begin position="317"/>
        <end position="338"/>
    </location>
</feature>
<comment type="caution">
    <text evidence="8">The sequence shown here is derived from an EMBL/GenBank/DDBJ whole genome shotgun (WGS) entry which is preliminary data.</text>
</comment>
<feature type="transmembrane region" description="Helical" evidence="6">
    <location>
        <begin position="382"/>
        <end position="403"/>
    </location>
</feature>
<feature type="transmembrane region" description="Helical" evidence="6">
    <location>
        <begin position="251"/>
        <end position="270"/>
    </location>
</feature>
<dbReference type="PROSITE" id="PS50850">
    <property type="entry name" value="MFS"/>
    <property type="match status" value="1"/>
</dbReference>
<dbReference type="Gene3D" id="1.20.1720.10">
    <property type="entry name" value="Multidrug resistance protein D"/>
    <property type="match status" value="1"/>
</dbReference>
<feature type="transmembrane region" description="Helical" evidence="6">
    <location>
        <begin position="92"/>
        <end position="110"/>
    </location>
</feature>
<comment type="subcellular location">
    <subcellularLocation>
        <location evidence="1">Membrane</location>
        <topology evidence="1">Multi-pass membrane protein</topology>
    </subcellularLocation>
</comment>
<dbReference type="PANTHER" id="PTHR23501">
    <property type="entry name" value="MAJOR FACILITATOR SUPERFAMILY"/>
    <property type="match status" value="1"/>
</dbReference>
<dbReference type="GO" id="GO:0022857">
    <property type="term" value="F:transmembrane transporter activity"/>
    <property type="evidence" value="ECO:0007669"/>
    <property type="project" value="InterPro"/>
</dbReference>
<dbReference type="Pfam" id="PF07690">
    <property type="entry name" value="MFS_1"/>
    <property type="match status" value="1"/>
</dbReference>
<dbReference type="Proteomes" id="UP000283841">
    <property type="component" value="Unassembled WGS sequence"/>
</dbReference>
<dbReference type="InterPro" id="IPR011701">
    <property type="entry name" value="MFS"/>
</dbReference>
<evidence type="ECO:0000313" key="9">
    <source>
        <dbReference type="Proteomes" id="UP000283841"/>
    </source>
</evidence>